<protein>
    <submittedName>
        <fullName evidence="4">Ankyrin repeat and protein kinase domain-containing protein 1</fullName>
    </submittedName>
</protein>
<dbReference type="Pfam" id="PF00023">
    <property type="entry name" value="Ank"/>
    <property type="match status" value="1"/>
</dbReference>
<dbReference type="Pfam" id="PF12796">
    <property type="entry name" value="Ank_2"/>
    <property type="match status" value="1"/>
</dbReference>
<dbReference type="AlphaFoldDB" id="A0AAD9V5Y9"/>
<evidence type="ECO:0000313" key="4">
    <source>
        <dbReference type="EMBL" id="KAK2562322.1"/>
    </source>
</evidence>
<keyword evidence="4" id="KW-0418">Kinase</keyword>
<feature type="repeat" description="ANK" evidence="3">
    <location>
        <begin position="111"/>
        <end position="147"/>
    </location>
</feature>
<dbReference type="SMART" id="SM00248">
    <property type="entry name" value="ANK"/>
    <property type="match status" value="5"/>
</dbReference>
<dbReference type="PROSITE" id="PS50088">
    <property type="entry name" value="ANK_REPEAT"/>
    <property type="match status" value="4"/>
</dbReference>
<dbReference type="SUPFAM" id="SSF48403">
    <property type="entry name" value="Ankyrin repeat"/>
    <property type="match status" value="1"/>
</dbReference>
<evidence type="ECO:0000256" key="2">
    <source>
        <dbReference type="ARBA" id="ARBA00023043"/>
    </source>
</evidence>
<keyword evidence="2 3" id="KW-0040">ANK repeat</keyword>
<dbReference type="Proteomes" id="UP001249851">
    <property type="component" value="Unassembled WGS sequence"/>
</dbReference>
<dbReference type="PANTHER" id="PTHR24173:SF74">
    <property type="entry name" value="ANKYRIN REPEAT DOMAIN-CONTAINING PROTEIN 16"/>
    <property type="match status" value="1"/>
</dbReference>
<keyword evidence="1" id="KW-0677">Repeat</keyword>
<evidence type="ECO:0000256" key="3">
    <source>
        <dbReference type="PROSITE-ProRule" id="PRU00023"/>
    </source>
</evidence>
<dbReference type="EMBL" id="JARQWQ010000029">
    <property type="protein sequence ID" value="KAK2562322.1"/>
    <property type="molecule type" value="Genomic_DNA"/>
</dbReference>
<evidence type="ECO:0000256" key="1">
    <source>
        <dbReference type="ARBA" id="ARBA00022737"/>
    </source>
</evidence>
<feature type="repeat" description="ANK" evidence="3">
    <location>
        <begin position="183"/>
        <end position="215"/>
    </location>
</feature>
<dbReference type="PANTHER" id="PTHR24173">
    <property type="entry name" value="ANKYRIN REPEAT CONTAINING"/>
    <property type="match status" value="1"/>
</dbReference>
<dbReference type="GO" id="GO:0016301">
    <property type="term" value="F:kinase activity"/>
    <property type="evidence" value="ECO:0007669"/>
    <property type="project" value="UniProtKB-KW"/>
</dbReference>
<organism evidence="4 5">
    <name type="scientific">Acropora cervicornis</name>
    <name type="common">Staghorn coral</name>
    <dbReference type="NCBI Taxonomy" id="6130"/>
    <lineage>
        <taxon>Eukaryota</taxon>
        <taxon>Metazoa</taxon>
        <taxon>Cnidaria</taxon>
        <taxon>Anthozoa</taxon>
        <taxon>Hexacorallia</taxon>
        <taxon>Scleractinia</taxon>
        <taxon>Astrocoeniina</taxon>
        <taxon>Acroporidae</taxon>
        <taxon>Acropora</taxon>
    </lineage>
</organism>
<name>A0AAD9V5Y9_ACRCE</name>
<feature type="repeat" description="ANK" evidence="3">
    <location>
        <begin position="150"/>
        <end position="182"/>
    </location>
</feature>
<comment type="caution">
    <text evidence="4">The sequence shown here is derived from an EMBL/GenBank/DDBJ whole genome shotgun (WGS) entry which is preliminary data.</text>
</comment>
<feature type="repeat" description="ANK" evidence="3">
    <location>
        <begin position="217"/>
        <end position="249"/>
    </location>
</feature>
<keyword evidence="4" id="KW-0808">Transferase</keyword>
<dbReference type="PROSITE" id="PS50297">
    <property type="entry name" value="ANK_REP_REGION"/>
    <property type="match status" value="2"/>
</dbReference>
<evidence type="ECO:0000313" key="5">
    <source>
        <dbReference type="Proteomes" id="UP001249851"/>
    </source>
</evidence>
<reference evidence="4" key="1">
    <citation type="journal article" date="2023" name="G3 (Bethesda)">
        <title>Whole genome assembly and annotation of the endangered Caribbean coral Acropora cervicornis.</title>
        <authorList>
            <person name="Selwyn J.D."/>
            <person name="Vollmer S.V."/>
        </authorList>
    </citation>
    <scope>NUCLEOTIDE SEQUENCE</scope>
    <source>
        <strain evidence="4">K2</strain>
    </source>
</reference>
<dbReference type="InterPro" id="IPR036770">
    <property type="entry name" value="Ankyrin_rpt-contain_sf"/>
</dbReference>
<accession>A0AAD9V5Y9</accession>
<reference evidence="4" key="2">
    <citation type="journal article" date="2023" name="Science">
        <title>Genomic signatures of disease resistance in endangered staghorn corals.</title>
        <authorList>
            <person name="Vollmer S.V."/>
            <person name="Selwyn J.D."/>
            <person name="Despard B.A."/>
            <person name="Roesel C.L."/>
        </authorList>
    </citation>
    <scope>NUCLEOTIDE SEQUENCE</scope>
    <source>
        <strain evidence="4">K2</strain>
    </source>
</reference>
<keyword evidence="5" id="KW-1185">Reference proteome</keyword>
<dbReference type="InterPro" id="IPR002110">
    <property type="entry name" value="Ankyrin_rpt"/>
</dbReference>
<dbReference type="PRINTS" id="PR01415">
    <property type="entry name" value="ANKYRIN"/>
</dbReference>
<dbReference type="Gene3D" id="1.25.40.20">
    <property type="entry name" value="Ankyrin repeat-containing domain"/>
    <property type="match status" value="2"/>
</dbReference>
<gene>
    <name evidence="4" type="ORF">P5673_014595</name>
</gene>
<proteinExistence type="predicted"/>
<sequence>MSRIRRFQKDYGKGETWSCANCIFCCKSSDKNLEGSNDRYREGIDGNREGGDKHPKGSVSIFKRFKYNAANSTNRRALSSQLRTAVSACAEPEHLRNLLLRGADVNCIDPLGYSPLLLALSASGSERLLQTTEMLCEFGANVNYSNDVLFGDTPIHFAAVCNNYELIELLFRHKANIHARNHAGYTPLHVAAQNGNEASVTALFLCGADINSTENYCWYTPLHLAVIGQFETVVKALVLYGAKIKQSDSCNLTPIDRCQSRKIRNILIGALHPECLNLESSCLRVIRGIVRRVTGIYGFDNLPLPITLRRKLKLMQ</sequence>